<dbReference type="EMBL" id="CP024847">
    <property type="protein sequence ID" value="AUR50960.1"/>
    <property type="molecule type" value="Genomic_DNA"/>
</dbReference>
<reference evidence="4" key="1">
    <citation type="submission" date="2017-11" db="EMBL/GenBank/DDBJ databases">
        <authorList>
            <person name="Chan K.G."/>
            <person name="Lee L.S."/>
        </authorList>
    </citation>
    <scope>NUCLEOTIDE SEQUENCE [LARGE SCALE GENOMIC DNA]</scope>
    <source>
        <strain evidence="4">DSM 100970</strain>
    </source>
</reference>
<keyword evidence="1" id="KW-1133">Transmembrane helix</keyword>
<dbReference type="PANTHER" id="PTHR38033">
    <property type="entry name" value="MEMBRANE PROTEIN-RELATED"/>
    <property type="match status" value="1"/>
</dbReference>
<dbReference type="RefSeq" id="WP_102950260.1">
    <property type="nucleotide sequence ID" value="NZ_CP024847.1"/>
</dbReference>
<dbReference type="InterPro" id="IPR038522">
    <property type="entry name" value="T4/T6SS_DotU_sf"/>
</dbReference>
<dbReference type="Proteomes" id="UP000236655">
    <property type="component" value="Chromosome"/>
</dbReference>
<keyword evidence="4" id="KW-1185">Reference proteome</keyword>
<feature type="domain" description="Type IV / VI secretion system DotU" evidence="2">
    <location>
        <begin position="3"/>
        <end position="198"/>
    </location>
</feature>
<feature type="transmembrane region" description="Helical" evidence="1">
    <location>
        <begin position="181"/>
        <end position="201"/>
    </location>
</feature>
<evidence type="ECO:0000313" key="3">
    <source>
        <dbReference type="EMBL" id="AUR50960.1"/>
    </source>
</evidence>
<evidence type="ECO:0000256" key="1">
    <source>
        <dbReference type="SAM" id="Phobius"/>
    </source>
</evidence>
<evidence type="ECO:0000313" key="4">
    <source>
        <dbReference type="Proteomes" id="UP000236655"/>
    </source>
</evidence>
<keyword evidence="1" id="KW-0812">Transmembrane</keyword>
<dbReference type="Gene3D" id="1.25.40.590">
    <property type="entry name" value="Type IV / VI secretion system, DotU"/>
    <property type="match status" value="1"/>
</dbReference>
<sequence length="218" mass="25321">MNIIDCFTETMAFTLHFMTKVEQTQPKYDDIFEKYNQLIVNSRSLINNDKLLYNDWERSLFAVCAWIDEKVLFSNWQDKEVWQLNPLQKQYFRTTQAGEKFYEVLERFDPAVDRQVIEVFNYCIKLGFQGKNFNSGQKLQLASQQNLLINYAESNLNGDDLIFPTAYRSVSSVSPKKSHRFGFKAVLLVTSLIALLGLGMLDAVYNVSLNEQLAGYFK</sequence>
<dbReference type="OrthoDB" id="345640at2"/>
<keyword evidence="1" id="KW-0472">Membrane</keyword>
<dbReference type="AlphaFoldDB" id="A0A2I7N3D3"/>
<dbReference type="InterPro" id="IPR017732">
    <property type="entry name" value="T4/T6SS_DotU"/>
</dbReference>
<name>A0A2I7N3D3_9NEIS</name>
<accession>A0A2I7N3D3</accession>
<dbReference type="PANTHER" id="PTHR38033:SF1">
    <property type="entry name" value="DOTU FAMILY TYPE IV_VI SECRETION SYSTEM PROTEIN"/>
    <property type="match status" value="1"/>
</dbReference>
<dbReference type="NCBIfam" id="TIGR03349">
    <property type="entry name" value="IV_VI_DotU"/>
    <property type="match status" value="1"/>
</dbReference>
<protein>
    <recommendedName>
        <fullName evidence="2">Type IV / VI secretion system DotU domain-containing protein</fullName>
    </recommendedName>
</protein>
<evidence type="ECO:0000259" key="2">
    <source>
        <dbReference type="Pfam" id="PF09850"/>
    </source>
</evidence>
<proteinExistence type="predicted"/>
<organism evidence="3 4">
    <name type="scientific">Aquella oligotrophica</name>
    <dbReference type="NCBI Taxonomy" id="2067065"/>
    <lineage>
        <taxon>Bacteria</taxon>
        <taxon>Pseudomonadati</taxon>
        <taxon>Pseudomonadota</taxon>
        <taxon>Betaproteobacteria</taxon>
        <taxon>Neisseriales</taxon>
        <taxon>Neisseriaceae</taxon>
        <taxon>Aquella</taxon>
    </lineage>
</organism>
<dbReference type="Pfam" id="PF09850">
    <property type="entry name" value="DotU"/>
    <property type="match status" value="1"/>
</dbReference>
<dbReference type="KEGG" id="nba:CUN60_01115"/>
<gene>
    <name evidence="3" type="ORF">CUN60_01115</name>
</gene>